<dbReference type="RefSeq" id="WP_066412704.1">
    <property type="nucleotide sequence ID" value="NZ_CP018866.1"/>
</dbReference>
<keyword evidence="4" id="KW-1185">Reference proteome</keyword>
<dbReference type="GO" id="GO:0008206">
    <property type="term" value="P:bile acid metabolic process"/>
    <property type="evidence" value="ECO:0007669"/>
    <property type="project" value="UniProtKB-ARBA"/>
</dbReference>
<comment type="similarity">
    <text evidence="1">Belongs to the short-chain dehydrogenases/reductases (SDR) family.</text>
</comment>
<dbReference type="PROSITE" id="PS00061">
    <property type="entry name" value="ADH_SHORT"/>
    <property type="match status" value="1"/>
</dbReference>
<evidence type="ECO:0000313" key="4">
    <source>
        <dbReference type="Proteomes" id="UP000215224"/>
    </source>
</evidence>
<dbReference type="GO" id="GO:0016491">
    <property type="term" value="F:oxidoreductase activity"/>
    <property type="evidence" value="ECO:0007669"/>
    <property type="project" value="UniProtKB-KW"/>
</dbReference>
<dbReference type="EMBL" id="CP018866">
    <property type="protein sequence ID" value="AST91501.1"/>
    <property type="molecule type" value="Genomic_DNA"/>
</dbReference>
<dbReference type="SUPFAM" id="SSF51735">
    <property type="entry name" value="NAD(P)-binding Rossmann-fold domains"/>
    <property type="match status" value="1"/>
</dbReference>
<proteinExistence type="inferred from homology"/>
<dbReference type="InterPro" id="IPR002347">
    <property type="entry name" value="SDR_fam"/>
</dbReference>
<keyword evidence="2" id="KW-0560">Oxidoreductase</keyword>
<protein>
    <submittedName>
        <fullName evidence="3">3-ketoacyl-ACP reductase</fullName>
    </submittedName>
</protein>
<evidence type="ECO:0000256" key="1">
    <source>
        <dbReference type="ARBA" id="ARBA00006484"/>
    </source>
</evidence>
<reference evidence="3 4" key="1">
    <citation type="submission" date="2016-12" db="EMBL/GenBank/DDBJ databases">
        <title>The whole genome sequencing and assembly of Bacillus cohnii DSM 6307T strain.</title>
        <authorList>
            <person name="Lee Y.-J."/>
            <person name="Yi H."/>
            <person name="Bahn Y.-S."/>
            <person name="Kim J.F."/>
            <person name="Lee D.-W."/>
        </authorList>
    </citation>
    <scope>NUCLEOTIDE SEQUENCE [LARGE SCALE GENOMIC DNA]</scope>
    <source>
        <strain evidence="3 4">DSM 6307</strain>
    </source>
</reference>
<dbReference type="FunFam" id="3.40.50.720:FF:000084">
    <property type="entry name" value="Short-chain dehydrogenase reductase"/>
    <property type="match status" value="1"/>
</dbReference>
<dbReference type="STRING" id="1314751.GCA_001591425_00917"/>
<dbReference type="PRINTS" id="PR00080">
    <property type="entry name" value="SDRFAMILY"/>
</dbReference>
<dbReference type="Proteomes" id="UP000215224">
    <property type="component" value="Chromosome"/>
</dbReference>
<dbReference type="InterPro" id="IPR036291">
    <property type="entry name" value="NAD(P)-bd_dom_sf"/>
</dbReference>
<organism evidence="3 4">
    <name type="scientific">Sutcliffiella cohnii</name>
    <dbReference type="NCBI Taxonomy" id="33932"/>
    <lineage>
        <taxon>Bacteria</taxon>
        <taxon>Bacillati</taxon>
        <taxon>Bacillota</taxon>
        <taxon>Bacilli</taxon>
        <taxon>Bacillales</taxon>
        <taxon>Bacillaceae</taxon>
        <taxon>Sutcliffiella</taxon>
    </lineage>
</organism>
<evidence type="ECO:0000313" key="3">
    <source>
        <dbReference type="EMBL" id="AST91501.1"/>
    </source>
</evidence>
<name>A0A223KPS0_9BACI</name>
<dbReference type="AlphaFoldDB" id="A0A223KPS0"/>
<dbReference type="InterPro" id="IPR020904">
    <property type="entry name" value="Sc_DH/Rdtase_CS"/>
</dbReference>
<accession>A0A223KPS0</accession>
<dbReference type="PANTHER" id="PTHR24321:SF8">
    <property type="entry name" value="ESTRADIOL 17-BETA-DEHYDROGENASE 8-RELATED"/>
    <property type="match status" value="1"/>
</dbReference>
<dbReference type="PANTHER" id="PTHR24321">
    <property type="entry name" value="DEHYDROGENASES, SHORT CHAIN"/>
    <property type="match status" value="1"/>
</dbReference>
<dbReference type="PRINTS" id="PR00081">
    <property type="entry name" value="GDHRDH"/>
</dbReference>
<dbReference type="Gene3D" id="3.40.50.720">
    <property type="entry name" value="NAD(P)-binding Rossmann-like Domain"/>
    <property type="match status" value="1"/>
</dbReference>
<dbReference type="KEGG" id="bcoh:BC6307_09515"/>
<dbReference type="Pfam" id="PF13561">
    <property type="entry name" value="adh_short_C2"/>
    <property type="match status" value="1"/>
</dbReference>
<evidence type="ECO:0000256" key="2">
    <source>
        <dbReference type="ARBA" id="ARBA00023002"/>
    </source>
</evidence>
<gene>
    <name evidence="3" type="ORF">BC6307_09515</name>
</gene>
<dbReference type="CDD" id="cd05233">
    <property type="entry name" value="SDR_c"/>
    <property type="match status" value="1"/>
</dbReference>
<sequence length="246" mass="26835">MSFKDKVVIVTGGANGIGKSIVEGYAKEEAMVFIADKDLKSGQVVEEEITKNGGRAEFIKTDVTKEADIIQLINTVKYKCGIIHILINNAGKGLFISPLQLTLEEWNDVISTNLTSTFLCTKEAAPYMSEGGAVVNISSTRAIMSEPNSEAYAATKGGILSLTHAFAASLAPKHIRVNAVSPGWIETGDYSNLRDEDHHQHFSRRVGRPSDIVQACFFLTKKENDFITGTNIVVDGGMTKKMIYEE</sequence>